<gene>
    <name evidence="1" type="ORF">Bca52824_033430</name>
</gene>
<dbReference type="InterPro" id="IPR036691">
    <property type="entry name" value="Endo/exonu/phosph_ase_sf"/>
</dbReference>
<sequence length="422" mass="48840">MSVDPTKHRPFISWLNTSKPIFRVLIETHIKLPLLDPILSSLCPSWKFTPNHSVDPDGRIFLVWRDTIGVQILSQSRQCLTCRLSFPNHQPVIYSAIYTSNLSSVRVDLWAELIQLQSTIELDSANWVLGGNLNQIIQPMEHSDSTVDVPDFLMYQLRDCFTQLGFFDLRFSGPTLTWINSQPENPISKKLDRLMVNNTFVASFPHALASFLPPNFSDHSPCVLDFSFSLPLAGTQPYKFQNYLIKHPGFAQLIQDSWIHAGNVCQTIAQLCWKLKQIKSNLKLLNNDNYSKIQERVRETNRLLQNAQVQALQDPNPITFQAEKDLHQKWNFLREIEELFFRQKSRINWLREGDSNTTYFFRICQTRASYNAIRAFLSSTGIWITDPQEMMTHAINTSDCLIDKFRINFRASETQILLALQR</sequence>
<dbReference type="PANTHER" id="PTHR33710">
    <property type="entry name" value="BNAC02G09200D PROTEIN"/>
    <property type="match status" value="1"/>
</dbReference>
<evidence type="ECO:0008006" key="3">
    <source>
        <dbReference type="Google" id="ProtNLM"/>
    </source>
</evidence>
<dbReference type="OrthoDB" id="1085116at2759"/>
<dbReference type="AlphaFoldDB" id="A0A8X7SIR3"/>
<comment type="caution">
    <text evidence="1">The sequence shown here is derived from an EMBL/GenBank/DDBJ whole genome shotgun (WGS) entry which is preliminary data.</text>
</comment>
<keyword evidence="2" id="KW-1185">Reference proteome</keyword>
<proteinExistence type="predicted"/>
<accession>A0A8X7SIR3</accession>
<dbReference type="Proteomes" id="UP000886595">
    <property type="component" value="Unassembled WGS sequence"/>
</dbReference>
<dbReference type="PANTHER" id="PTHR33710:SF77">
    <property type="entry name" value="DNASE I-LIKE SUPERFAMILY PROTEIN"/>
    <property type="match status" value="1"/>
</dbReference>
<organism evidence="1 2">
    <name type="scientific">Brassica carinata</name>
    <name type="common">Ethiopian mustard</name>
    <name type="synonym">Abyssinian cabbage</name>
    <dbReference type="NCBI Taxonomy" id="52824"/>
    <lineage>
        <taxon>Eukaryota</taxon>
        <taxon>Viridiplantae</taxon>
        <taxon>Streptophyta</taxon>
        <taxon>Embryophyta</taxon>
        <taxon>Tracheophyta</taxon>
        <taxon>Spermatophyta</taxon>
        <taxon>Magnoliopsida</taxon>
        <taxon>eudicotyledons</taxon>
        <taxon>Gunneridae</taxon>
        <taxon>Pentapetalae</taxon>
        <taxon>rosids</taxon>
        <taxon>malvids</taxon>
        <taxon>Brassicales</taxon>
        <taxon>Brassicaceae</taxon>
        <taxon>Brassiceae</taxon>
        <taxon>Brassica</taxon>
    </lineage>
</organism>
<protein>
    <recommendedName>
        <fullName evidence="3">Endonuclease/exonuclease/phosphatase domain-containing protein</fullName>
    </recommendedName>
</protein>
<reference evidence="1 2" key="1">
    <citation type="submission" date="2020-02" db="EMBL/GenBank/DDBJ databases">
        <authorList>
            <person name="Ma Q."/>
            <person name="Huang Y."/>
            <person name="Song X."/>
            <person name="Pei D."/>
        </authorList>
    </citation>
    <scope>NUCLEOTIDE SEQUENCE [LARGE SCALE GENOMIC DNA]</scope>
    <source>
        <strain evidence="1">Sxm20200214</strain>
        <tissue evidence="1">Leaf</tissue>
    </source>
</reference>
<name>A0A8X7SIR3_BRACI</name>
<dbReference type="EMBL" id="JAAMPC010000007">
    <property type="protein sequence ID" value="KAG2304779.1"/>
    <property type="molecule type" value="Genomic_DNA"/>
</dbReference>
<evidence type="ECO:0000313" key="2">
    <source>
        <dbReference type="Proteomes" id="UP000886595"/>
    </source>
</evidence>
<evidence type="ECO:0000313" key="1">
    <source>
        <dbReference type="EMBL" id="KAG2304779.1"/>
    </source>
</evidence>
<dbReference type="SUPFAM" id="SSF56219">
    <property type="entry name" value="DNase I-like"/>
    <property type="match status" value="1"/>
</dbReference>
<dbReference type="Gene3D" id="3.60.10.10">
    <property type="entry name" value="Endonuclease/exonuclease/phosphatase"/>
    <property type="match status" value="1"/>
</dbReference>